<keyword evidence="6" id="KW-0227">DNA damage</keyword>
<proteinExistence type="inferred from homology"/>
<dbReference type="InterPro" id="IPR021843">
    <property type="entry name" value="PSME4_C"/>
</dbReference>
<dbReference type="Pfam" id="PF23096">
    <property type="entry name" value="HEAT_PSME4"/>
    <property type="match status" value="1"/>
</dbReference>
<comment type="similarity">
    <text evidence="3">Belongs to the BLM10 family.</text>
</comment>
<reference evidence="13" key="1">
    <citation type="journal article" date="2018" name="Genome Biol. Evol.">
        <title>Genomics and development of Lentinus tigrinus, a white-rot wood-decaying mushroom with dimorphic fruiting bodies.</title>
        <authorList>
            <person name="Wu B."/>
            <person name="Xu Z."/>
            <person name="Knudson A."/>
            <person name="Carlson A."/>
            <person name="Chen N."/>
            <person name="Kovaka S."/>
            <person name="LaButti K."/>
            <person name="Lipzen A."/>
            <person name="Pennachio C."/>
            <person name="Riley R."/>
            <person name="Schakwitz W."/>
            <person name="Umezawa K."/>
            <person name="Ohm R.A."/>
            <person name="Grigoriev I.V."/>
            <person name="Nagy L.G."/>
            <person name="Gibbons J."/>
            <person name="Hibbett D."/>
        </authorList>
    </citation>
    <scope>NUCLEOTIDE SEQUENCE [LARGE SCALE GENOMIC DNA]</scope>
    <source>
        <strain evidence="13">ALCF2SS1-6</strain>
    </source>
</reference>
<name>A0A5C2SP23_9APHY</name>
<dbReference type="GO" id="GO:0016504">
    <property type="term" value="F:peptidase activator activity"/>
    <property type="evidence" value="ECO:0007669"/>
    <property type="project" value="InterPro"/>
</dbReference>
<evidence type="ECO:0000256" key="4">
    <source>
        <dbReference type="ARBA" id="ARBA00022490"/>
    </source>
</evidence>
<feature type="region of interest" description="Disordered" evidence="9">
    <location>
        <begin position="1"/>
        <end position="25"/>
    </location>
</feature>
<dbReference type="SUPFAM" id="SSF48371">
    <property type="entry name" value="ARM repeat"/>
    <property type="match status" value="2"/>
</dbReference>
<evidence type="ECO:0000259" key="10">
    <source>
        <dbReference type="Pfam" id="PF11919"/>
    </source>
</evidence>
<dbReference type="PANTHER" id="PTHR32170:SF3">
    <property type="entry name" value="PROTEASOME ACTIVATOR COMPLEX SUBUNIT 4"/>
    <property type="match status" value="1"/>
</dbReference>
<keyword evidence="8" id="KW-0539">Nucleus</keyword>
<evidence type="ECO:0008006" key="15">
    <source>
        <dbReference type="Google" id="ProtNLM"/>
    </source>
</evidence>
<dbReference type="EMBL" id="ML122257">
    <property type="protein sequence ID" value="RPD63216.1"/>
    <property type="molecule type" value="Genomic_DNA"/>
</dbReference>
<evidence type="ECO:0000313" key="14">
    <source>
        <dbReference type="Proteomes" id="UP000313359"/>
    </source>
</evidence>
<dbReference type="GO" id="GO:0005829">
    <property type="term" value="C:cytosol"/>
    <property type="evidence" value="ECO:0007669"/>
    <property type="project" value="TreeGrafter"/>
</dbReference>
<evidence type="ECO:0000256" key="8">
    <source>
        <dbReference type="ARBA" id="ARBA00023242"/>
    </source>
</evidence>
<keyword evidence="14" id="KW-1185">Reference proteome</keyword>
<evidence type="ECO:0000256" key="7">
    <source>
        <dbReference type="ARBA" id="ARBA00023204"/>
    </source>
</evidence>
<dbReference type="InterPro" id="IPR016024">
    <property type="entry name" value="ARM-type_fold"/>
</dbReference>
<keyword evidence="4" id="KW-0963">Cytoplasm</keyword>
<evidence type="ECO:0000256" key="9">
    <source>
        <dbReference type="SAM" id="MobiDB-lite"/>
    </source>
</evidence>
<keyword evidence="5" id="KW-0677">Repeat</keyword>
<evidence type="ECO:0000313" key="13">
    <source>
        <dbReference type="EMBL" id="RPD63216.1"/>
    </source>
</evidence>
<dbReference type="InterPro" id="IPR055455">
    <property type="entry name" value="HEAT_PSME4"/>
</dbReference>
<dbReference type="OrthoDB" id="17907at2759"/>
<dbReference type="Pfam" id="PF11919">
    <property type="entry name" value="PSME4_C"/>
    <property type="match status" value="1"/>
</dbReference>
<gene>
    <name evidence="13" type="ORF">L227DRAFT_573048</name>
</gene>
<dbReference type="GO" id="GO:0016607">
    <property type="term" value="C:nuclear speck"/>
    <property type="evidence" value="ECO:0007669"/>
    <property type="project" value="UniProtKB-SubCell"/>
</dbReference>
<evidence type="ECO:0000256" key="6">
    <source>
        <dbReference type="ARBA" id="ARBA00022763"/>
    </source>
</evidence>
<dbReference type="STRING" id="1328759.A0A5C2SP23"/>
<dbReference type="Pfam" id="PF16507">
    <property type="entry name" value="HEAT_PSME4_mid"/>
    <property type="match status" value="1"/>
</dbReference>
<accession>A0A5C2SP23</accession>
<dbReference type="Gene3D" id="1.25.10.10">
    <property type="entry name" value="Leucine-rich Repeat Variant"/>
    <property type="match status" value="1"/>
</dbReference>
<dbReference type="GO" id="GO:0006281">
    <property type="term" value="P:DNA repair"/>
    <property type="evidence" value="ECO:0007669"/>
    <property type="project" value="UniProtKB-KW"/>
</dbReference>
<sequence>MNIPDISNLSIGDTGPPPLPTSPHIPDDIMDATDHYMVKLRNYAQSIPYSIEPNSKMQEMLDFILLRLTQCAEAKDYDPGLLQWDSMLTYWCMLKYPIPKEKRVAIIKIYFHVCTTPGMPNHVVAACSDGLQALCRSKKKLSVEDVRLPWMPIYKILSKDLFLTRRQFEISQTSWYMGYIAENVRRFFHPAAIDEMLSTFLPSMNCTSLNSILASQYYMLTFLPPSHPQSYLPMLFRLWESVNSYMFDDRMLQFLARLAEIHVDATVSDPERIHSIPDDARSEGEERPNWSKEDLETKWKWSGLFSDVGIFSEADWNFIMAKCMASMEIPLADAGSLTTGPNADGQATFEMNRLPKPNWRIPSLARIIVYSMAPDALPSPASNAPTPFFTPLASGASTPLPQQNGGLGDYLSAPLGKGGHLKVKTSLAGCKALDALVKLIASTESFFHPTNSGNWTNDLSAFVKYIVYDFNKRWYEEQQPDCKTPTHRRLTREIRRELVKSLRTVSLLAMFSQDSSTVSNIQSCMKSMSIMEPDLILHPVLERAVPALEALVETHRTTAVIKALGAVAPAMVCRDIYYHGAKHLFPILELLLPGIDLNDPPKTFCTTSFISEIAQYIKFGELAANADTHMGNGIDTAKEPSNDTPVLEIEPFPEGLDAGSDAHLTKAQEDTILRETAGTFADWVAAFLRRVILLFENLPEEGPNGAAGGATEVQLVDAVSGAFSQICVHLSEPLYDMVLGLVFDYATQNVRSNAVRAIHQLVECVANASPAKTLDRFLPFCDRSIRTELEHGASSLRTTSSGSTPLPSDATLHWNLAILRGAMYNDGRVTLKYRDQLISLFKILHEKTFSKRGYSSSGKLLSSTLLTLSHTYPLENKFVNPEEWNSSEFKTNHHKYWGKLYKPEDVKLTWHVPDDDEIDFVLQIFREFVEPILDTLHGLLEPGVVRDEIWRNDFCRHLSFVRNAFAGIPTLTREVIPAEEQNAALASSDILHELPEMIACVEPLSSGFALSNPEDPRHQYITRLHRNFGGFLHNASVSLQQQGEENTVDAVHGLVRSIRTYLLEYGDSRDSYYLQSDRYQSELNIARHYAGQKVWPRALYVRRARLYHAARLRWNSIERRRGPLEDSLIDDVTQWAMWNYRTVRESSQALLESLCNNFDGVRRRCLPALYKALEPGTEDDRMKGALWTLNLSVFAKYASGEPTLATKFVKKLFGCQHNEKSSIQDCVASLSETCLSNFSEPSHVVYQVDNFELATALRSMRELITKEDSAADELVSKCTQQRIERTSAIDEAITTTTEMVLEIANDSRTHWRYSIVAVRCLRALVRRDAPLKGPHIEYLLGRAHDSNASMRYYAQRGIMKVSRYVKLRALAQGPVDLALEQNHNPLRCKVPVEDPSREYSEHLLAEYRVPLDIERARAEPMIRDKLESGWIAFGKTIDAFRMPHATKSTFLPWDAGSDEVISVIRSITTTSSFWEKLSTHYSAENNSDVVLQDNLCFVKSIFQLLDNEPWEALRPTLEDLLANKDKNKQRAAAEFIAGVISGSKHWPTDAQKKFWGWFAPHIKAIFTQKGNDTLPVWASFLEHVFYNKDPRRLQPLVDKIVEEFQTVDFHGESTFDMIQVLYLFRAFYEQLGMKFTPWVDDVLERCWVELKCEHEDVLAYFSEIFAFCGKIMWRPSPSMLTPEILVRECRTVPAVGDVMGIRGIFHEDRVMGLVQQFPVWRKERLPGVRAFQSTYDRIGILVCKWLFQLVHDTNAVSAFDCILPLMPELIRFTEVNDNDELAYRSKLLMVRMCGVIIPRQFINPLLDELFNAIQTFPSWKVRLKILPLVQVFYFRQSFLISDIKVVEMMEVICRCLDDEVVEVREMAATTLSGILRLSPRRSVIALRDRFVRLIKNSKLPTDRKSPTYSAAIRQLHAAILGVCALVDSYPYTIERWMPDLLTNVLAEHTYDPIPISTTVRKCASTFRKTHQDTWHEDSKKFTEDQLAALSTLLSGSSYYA</sequence>
<evidence type="ECO:0000256" key="5">
    <source>
        <dbReference type="ARBA" id="ARBA00022737"/>
    </source>
</evidence>
<feature type="domain" description="Proteasome activator Blm10 middle HEAT repeats region" evidence="11">
    <location>
        <begin position="436"/>
        <end position="971"/>
    </location>
</feature>
<protein>
    <recommendedName>
        <fullName evidence="15">ARM repeat-containing protein</fullName>
    </recommendedName>
</protein>
<evidence type="ECO:0000256" key="3">
    <source>
        <dbReference type="ARBA" id="ARBA00005739"/>
    </source>
</evidence>
<feature type="domain" description="Proteasome activator complex subunit 4-like HEAT repeat-like" evidence="12">
    <location>
        <begin position="1427"/>
        <end position="1622"/>
    </location>
</feature>
<dbReference type="InterPro" id="IPR032430">
    <property type="entry name" value="Blm10_mid"/>
</dbReference>
<evidence type="ECO:0000259" key="12">
    <source>
        <dbReference type="Pfam" id="PF23096"/>
    </source>
</evidence>
<dbReference type="GO" id="GO:0070628">
    <property type="term" value="F:proteasome binding"/>
    <property type="evidence" value="ECO:0007669"/>
    <property type="project" value="InterPro"/>
</dbReference>
<dbReference type="InterPro" id="IPR035309">
    <property type="entry name" value="PSME4"/>
</dbReference>
<feature type="domain" description="Proteasome activator complex subunit 4 C-terminal" evidence="10">
    <location>
        <begin position="1913"/>
        <end position="2000"/>
    </location>
</feature>
<evidence type="ECO:0000256" key="1">
    <source>
        <dbReference type="ARBA" id="ARBA00004324"/>
    </source>
</evidence>
<dbReference type="Proteomes" id="UP000313359">
    <property type="component" value="Unassembled WGS sequence"/>
</dbReference>
<organism evidence="13 14">
    <name type="scientific">Lentinus tigrinus ALCF2SS1-6</name>
    <dbReference type="NCBI Taxonomy" id="1328759"/>
    <lineage>
        <taxon>Eukaryota</taxon>
        <taxon>Fungi</taxon>
        <taxon>Dikarya</taxon>
        <taxon>Basidiomycota</taxon>
        <taxon>Agaricomycotina</taxon>
        <taxon>Agaricomycetes</taxon>
        <taxon>Polyporales</taxon>
        <taxon>Polyporaceae</taxon>
        <taxon>Lentinus</taxon>
    </lineage>
</organism>
<comment type="subcellular location">
    <subcellularLocation>
        <location evidence="2">Cytoplasm</location>
    </subcellularLocation>
    <subcellularLocation>
        <location evidence="1">Nucleus speckle</location>
    </subcellularLocation>
</comment>
<dbReference type="InterPro" id="IPR011989">
    <property type="entry name" value="ARM-like"/>
</dbReference>
<dbReference type="PANTHER" id="PTHR32170">
    <property type="entry name" value="PROTEASOME ACTIVATOR COMPLEX SUBUNIT 4"/>
    <property type="match status" value="1"/>
</dbReference>
<dbReference type="GO" id="GO:0010499">
    <property type="term" value="P:proteasomal ubiquitin-independent protein catabolic process"/>
    <property type="evidence" value="ECO:0007669"/>
    <property type="project" value="TreeGrafter"/>
</dbReference>
<keyword evidence="7" id="KW-0234">DNA repair</keyword>
<evidence type="ECO:0000256" key="2">
    <source>
        <dbReference type="ARBA" id="ARBA00004496"/>
    </source>
</evidence>
<feature type="compositionally biased region" description="Polar residues" evidence="9">
    <location>
        <begin position="1"/>
        <end position="11"/>
    </location>
</feature>
<evidence type="ECO:0000259" key="11">
    <source>
        <dbReference type="Pfam" id="PF16507"/>
    </source>
</evidence>